<keyword evidence="3" id="KW-0472">Membrane</keyword>
<feature type="compositionally biased region" description="Low complexity" evidence="2">
    <location>
        <begin position="295"/>
        <end position="345"/>
    </location>
</feature>
<dbReference type="GO" id="GO:0016614">
    <property type="term" value="F:oxidoreductase activity, acting on CH-OH group of donors"/>
    <property type="evidence" value="ECO:0007669"/>
    <property type="project" value="InterPro"/>
</dbReference>
<dbReference type="GO" id="GO:0050660">
    <property type="term" value="F:flavin adenine dinucleotide binding"/>
    <property type="evidence" value="ECO:0007669"/>
    <property type="project" value="InterPro"/>
</dbReference>
<feature type="transmembrane region" description="Helical" evidence="3">
    <location>
        <begin position="383"/>
        <end position="401"/>
    </location>
</feature>
<gene>
    <name evidence="5" type="ORF">AKO1_002790</name>
</gene>
<accession>A0AAW2YWJ3</accession>
<dbReference type="EMBL" id="JAOPGA020000747">
    <property type="protein sequence ID" value="KAL0481291.1"/>
    <property type="molecule type" value="Genomic_DNA"/>
</dbReference>
<proteinExistence type="inferred from homology"/>
<evidence type="ECO:0000256" key="3">
    <source>
        <dbReference type="SAM" id="Phobius"/>
    </source>
</evidence>
<dbReference type="InterPro" id="IPR012132">
    <property type="entry name" value="GMC_OxRdtase"/>
</dbReference>
<dbReference type="PANTHER" id="PTHR11552">
    <property type="entry name" value="GLUCOSE-METHANOL-CHOLINE GMC OXIDOREDUCTASE"/>
    <property type="match status" value="1"/>
</dbReference>
<organism evidence="5 6">
    <name type="scientific">Acrasis kona</name>
    <dbReference type="NCBI Taxonomy" id="1008807"/>
    <lineage>
        <taxon>Eukaryota</taxon>
        <taxon>Discoba</taxon>
        <taxon>Heterolobosea</taxon>
        <taxon>Tetramitia</taxon>
        <taxon>Eutetramitia</taxon>
        <taxon>Acrasidae</taxon>
        <taxon>Acrasis</taxon>
    </lineage>
</organism>
<dbReference type="Gene3D" id="3.30.410.10">
    <property type="entry name" value="Cholesterol Oxidase, domain 2"/>
    <property type="match status" value="1"/>
</dbReference>
<dbReference type="Gene3D" id="3.50.50.60">
    <property type="entry name" value="FAD/NAD(P)-binding domain"/>
    <property type="match status" value="1"/>
</dbReference>
<feature type="compositionally biased region" description="Polar residues" evidence="2">
    <location>
        <begin position="347"/>
        <end position="369"/>
    </location>
</feature>
<name>A0AAW2YWJ3_9EUKA</name>
<dbReference type="InterPro" id="IPR036188">
    <property type="entry name" value="FAD/NAD-bd_sf"/>
</dbReference>
<evidence type="ECO:0000313" key="5">
    <source>
        <dbReference type="EMBL" id="KAL0481291.1"/>
    </source>
</evidence>
<evidence type="ECO:0000259" key="4">
    <source>
        <dbReference type="Pfam" id="PF05199"/>
    </source>
</evidence>
<dbReference type="Pfam" id="PF05199">
    <property type="entry name" value="GMC_oxred_C"/>
    <property type="match status" value="1"/>
</dbReference>
<keyword evidence="6" id="KW-1185">Reference proteome</keyword>
<feature type="region of interest" description="Disordered" evidence="2">
    <location>
        <begin position="295"/>
        <end position="369"/>
    </location>
</feature>
<protein>
    <recommendedName>
        <fullName evidence="4">Glucose-methanol-choline oxidoreductase C-terminal domain-containing protein</fullName>
    </recommendedName>
</protein>
<comment type="similarity">
    <text evidence="1">Belongs to the GMC oxidoreductase family.</text>
</comment>
<evidence type="ECO:0000256" key="2">
    <source>
        <dbReference type="SAM" id="MobiDB-lite"/>
    </source>
</evidence>
<dbReference type="SUPFAM" id="SSF54373">
    <property type="entry name" value="FAD-linked reductases, C-terminal domain"/>
    <property type="match status" value="1"/>
</dbReference>
<comment type="caution">
    <text evidence="5">The sequence shown here is derived from an EMBL/GenBank/DDBJ whole genome shotgun (WGS) entry which is preliminary data.</text>
</comment>
<dbReference type="SUPFAM" id="SSF51905">
    <property type="entry name" value="FAD/NAD(P)-binding domain"/>
    <property type="match status" value="1"/>
</dbReference>
<feature type="domain" description="Glucose-methanol-choline oxidoreductase C-terminal" evidence="4">
    <location>
        <begin position="137"/>
        <end position="277"/>
    </location>
</feature>
<sequence length="402" mass="42805">MIDTKLLYLSGVGPKGSESSIGNRLYFKINNPAVGQSFSDHIGIQLSIHYQGSPNFNYNDRASNNPNIIKYLNERTGPFTQYLPVLFAHFKSNPNLSRPNIEIMISPSGVGGYDRNVNSANKFQVLLIHMSQKGKTRLTLDENNSVKYPSVYFTNQDDLNDMVDALYIFLNDILPKNPQLSVHFGPGGYSHSNLNPKSKSDCRAYITGGEEKYGVTYSKMIMNHFTGTVPLLEDASLGGVDPQSLLVRGTSNVHVVDASIYPGTLSAHPVATIMAGAERASDLLINVIADQSIDTTSAPSTTSTTKAPSDAAKSPTTAPETSTTTASKSPVDAPTTSADAPAPSSGGIVQTTTAPAVDNNNEPVPSTTDSLKADRIVASSASIHTYLLLGLALIIGAIAILV</sequence>
<dbReference type="PANTHER" id="PTHR11552:SF147">
    <property type="entry name" value="CHOLINE DEHYDROGENASE, MITOCHONDRIAL"/>
    <property type="match status" value="1"/>
</dbReference>
<dbReference type="Proteomes" id="UP001431209">
    <property type="component" value="Unassembled WGS sequence"/>
</dbReference>
<evidence type="ECO:0000256" key="1">
    <source>
        <dbReference type="ARBA" id="ARBA00010790"/>
    </source>
</evidence>
<reference evidence="5 6" key="1">
    <citation type="submission" date="2024-03" db="EMBL/GenBank/DDBJ databases">
        <title>The Acrasis kona genome and developmental transcriptomes reveal deep origins of eukaryotic multicellular pathways.</title>
        <authorList>
            <person name="Sheikh S."/>
            <person name="Fu C.-J."/>
            <person name="Brown M.W."/>
            <person name="Baldauf S.L."/>
        </authorList>
    </citation>
    <scope>NUCLEOTIDE SEQUENCE [LARGE SCALE GENOMIC DNA]</scope>
    <source>
        <strain evidence="5 6">ATCC MYA-3509</strain>
    </source>
</reference>
<evidence type="ECO:0000313" key="6">
    <source>
        <dbReference type="Proteomes" id="UP001431209"/>
    </source>
</evidence>
<keyword evidence="3" id="KW-0812">Transmembrane</keyword>
<dbReference type="InterPro" id="IPR007867">
    <property type="entry name" value="GMC_OxRtase_C"/>
</dbReference>
<keyword evidence="3" id="KW-1133">Transmembrane helix</keyword>
<dbReference type="AlphaFoldDB" id="A0AAW2YWJ3"/>